<dbReference type="HOGENOM" id="CLU_2560113_0_0_1"/>
<reference evidence="1" key="3">
    <citation type="submission" date="2012-09" db="EMBL/GenBank/DDBJ databases">
        <authorList>
            <consortium name="VectorBase"/>
        </authorList>
    </citation>
    <scope>NUCLEOTIDE SEQUENCE</scope>
    <source>
        <strain evidence="1">Liverpool</strain>
    </source>
</reference>
<name>Q17L71_AEDAE</name>
<dbReference type="EMBL" id="CH477218">
    <property type="protein sequence ID" value="EAT47424.1"/>
    <property type="molecule type" value="Genomic_DNA"/>
</dbReference>
<evidence type="ECO:0000313" key="2">
    <source>
        <dbReference type="Proteomes" id="UP000682892"/>
    </source>
</evidence>
<dbReference type="PaxDb" id="7159-AAEL001443-PA"/>
<organism evidence="1 2">
    <name type="scientific">Aedes aegypti</name>
    <name type="common">Yellowfever mosquito</name>
    <name type="synonym">Culex aegypti</name>
    <dbReference type="NCBI Taxonomy" id="7159"/>
    <lineage>
        <taxon>Eukaryota</taxon>
        <taxon>Metazoa</taxon>
        <taxon>Ecdysozoa</taxon>
        <taxon>Arthropoda</taxon>
        <taxon>Hexapoda</taxon>
        <taxon>Insecta</taxon>
        <taxon>Pterygota</taxon>
        <taxon>Neoptera</taxon>
        <taxon>Endopterygota</taxon>
        <taxon>Diptera</taxon>
        <taxon>Nematocera</taxon>
        <taxon>Culicoidea</taxon>
        <taxon>Culicidae</taxon>
        <taxon>Culicinae</taxon>
        <taxon>Aedini</taxon>
        <taxon>Aedes</taxon>
        <taxon>Stegomyia</taxon>
    </lineage>
</organism>
<dbReference type="Proteomes" id="UP000682892">
    <property type="component" value="Chromosome 2"/>
</dbReference>
<proteinExistence type="predicted"/>
<reference evidence="1" key="1">
    <citation type="submission" date="2005-10" db="EMBL/GenBank/DDBJ databases">
        <authorList>
            <person name="Loftus B.J."/>
            <person name="Nene V.M."/>
            <person name="Hannick L.I."/>
            <person name="Bidwell S."/>
            <person name="Haas B."/>
            <person name="Amedeo P."/>
            <person name="Orvis J."/>
            <person name="Wortman J.R."/>
            <person name="White O.R."/>
            <person name="Salzberg S."/>
            <person name="Shumway M."/>
            <person name="Koo H."/>
            <person name="Zhao Y."/>
            <person name="Holmes M."/>
            <person name="Miller J."/>
            <person name="Schatz M."/>
            <person name="Pop M."/>
            <person name="Pai G."/>
            <person name="Utterback T."/>
            <person name="Rogers Y.-H."/>
            <person name="Kravitz S."/>
            <person name="Fraser C.M."/>
        </authorList>
    </citation>
    <scope>NUCLEOTIDE SEQUENCE</scope>
    <source>
        <strain evidence="1">Liverpool</strain>
    </source>
</reference>
<accession>Q17L71</accession>
<reference evidence="1" key="2">
    <citation type="journal article" date="2007" name="Science">
        <title>Genome sequence of Aedes aegypti, a major arbovirus vector.</title>
        <authorList>
            <person name="Nene V."/>
            <person name="Wortman J.R."/>
            <person name="Lawson D."/>
            <person name="Haas B."/>
            <person name="Kodira C."/>
            <person name="Tu Z.J."/>
            <person name="Loftus B."/>
            <person name="Xi Z."/>
            <person name="Megy K."/>
            <person name="Grabherr M."/>
            <person name="Ren Q."/>
            <person name="Zdobnov E.M."/>
            <person name="Lobo N.F."/>
            <person name="Campbell K.S."/>
            <person name="Brown S.E."/>
            <person name="Bonaldo M.F."/>
            <person name="Zhu J."/>
            <person name="Sinkins S.P."/>
            <person name="Hogenkamp D.G."/>
            <person name="Amedeo P."/>
            <person name="Arensburger P."/>
            <person name="Atkinson P.W."/>
            <person name="Bidwell S."/>
            <person name="Biedler J."/>
            <person name="Birney E."/>
            <person name="Bruggner R.V."/>
            <person name="Costas J."/>
            <person name="Coy M.R."/>
            <person name="Crabtree J."/>
            <person name="Crawford M."/>
            <person name="Debruyn B."/>
            <person name="Decaprio D."/>
            <person name="Eiglmeier K."/>
            <person name="Eisenstadt E."/>
            <person name="El-Dorry H."/>
            <person name="Gelbart W.M."/>
            <person name="Gomes S.L."/>
            <person name="Hammond M."/>
            <person name="Hannick L.I."/>
            <person name="Hogan J.R."/>
            <person name="Holmes M.H."/>
            <person name="Jaffe D."/>
            <person name="Johnston J.S."/>
            <person name="Kennedy R.C."/>
            <person name="Koo H."/>
            <person name="Kravitz S."/>
            <person name="Kriventseva E.V."/>
            <person name="Kulp D."/>
            <person name="Labutti K."/>
            <person name="Lee E."/>
            <person name="Li S."/>
            <person name="Lovin D.D."/>
            <person name="Mao C."/>
            <person name="Mauceli E."/>
            <person name="Menck C.F."/>
            <person name="Miller J.R."/>
            <person name="Montgomery P."/>
            <person name="Mori A."/>
            <person name="Nascimento A.L."/>
            <person name="Naveira H.F."/>
            <person name="Nusbaum C."/>
            <person name="O'leary S."/>
            <person name="Orvis J."/>
            <person name="Pertea M."/>
            <person name="Quesneville H."/>
            <person name="Reidenbach K.R."/>
            <person name="Rogers Y.H."/>
            <person name="Roth C.W."/>
            <person name="Schneider J.R."/>
            <person name="Schatz M."/>
            <person name="Shumway M."/>
            <person name="Stanke M."/>
            <person name="Stinson E.O."/>
            <person name="Tubio J.M."/>
            <person name="Vanzee J.P."/>
            <person name="Verjovski-Almeida S."/>
            <person name="Werner D."/>
            <person name="White O."/>
            <person name="Wyder S."/>
            <person name="Zeng Q."/>
            <person name="Zhao Q."/>
            <person name="Zhao Y."/>
            <person name="Hill C.A."/>
            <person name="Raikhel A.S."/>
            <person name="Soares M.B."/>
            <person name="Knudson D.L."/>
            <person name="Lee N.H."/>
            <person name="Galagan J."/>
            <person name="Salzberg S.L."/>
            <person name="Paulsen I.T."/>
            <person name="Dimopoulos G."/>
            <person name="Collins F.H."/>
            <person name="Birren B."/>
            <person name="Fraser-Liggett C.M."/>
            <person name="Severson D.W."/>
        </authorList>
    </citation>
    <scope>NUCLEOTIDE SEQUENCE [LARGE SCALE GENOMIC DNA]</scope>
    <source>
        <strain evidence="1">Liverpool</strain>
    </source>
</reference>
<dbReference type="AlphaFoldDB" id="Q17L71"/>
<protein>
    <submittedName>
        <fullName evidence="1">AAEL001443-PA</fullName>
    </submittedName>
</protein>
<gene>
    <name evidence="1" type="ORF">AaeL_AAEL001443</name>
</gene>
<evidence type="ECO:0000313" key="1">
    <source>
        <dbReference type="EMBL" id="EAT47424.1"/>
    </source>
</evidence>
<sequence length="82" mass="9520">MHTCSKLIPNGNMFLGQKIVARPTLTINIICDPTRCNPQKRRRFAIEESRKLERGAKMLLCITKICFNNLKNLVFHEIMISF</sequence>